<sequence>MKKVLIVVSLFFVLMSCHSLETQHDNLLIDLNQKTYKIGGSALANDMVYINMMAKYKELYRMPNSDEKEKMSIEILTKVNHYLTATYGIK</sequence>
<feature type="signal peptide" evidence="1">
    <location>
        <begin position="1"/>
        <end position="19"/>
    </location>
</feature>
<keyword evidence="3" id="KW-1185">Reference proteome</keyword>
<dbReference type="EMBL" id="CP076133">
    <property type="protein sequence ID" value="QWG05399.1"/>
    <property type="molecule type" value="Genomic_DNA"/>
</dbReference>
<reference evidence="2 3" key="1">
    <citation type="submission" date="2021-05" db="EMBL/GenBank/DDBJ databases">
        <title>Comparative genomic studies on the polysaccharide-degrading batcterial strains of the Flammeovirga genus.</title>
        <authorList>
            <person name="Zewei F."/>
            <person name="Zheng Z."/>
            <person name="Yu L."/>
            <person name="Ruyue G."/>
            <person name="Yanhong M."/>
            <person name="Yuanyuan C."/>
            <person name="Jingyan G."/>
            <person name="Wenjun H."/>
        </authorList>
    </citation>
    <scope>NUCLEOTIDE SEQUENCE [LARGE SCALE GENOMIC DNA]</scope>
    <source>
        <strain evidence="2 3">NBRC:100898</strain>
    </source>
</reference>
<dbReference type="RefSeq" id="WP_169661945.1">
    <property type="nucleotide sequence ID" value="NZ_CP076133.1"/>
</dbReference>
<dbReference type="Proteomes" id="UP000678679">
    <property type="component" value="Chromosome 2"/>
</dbReference>
<dbReference type="PROSITE" id="PS51257">
    <property type="entry name" value="PROKAR_LIPOPROTEIN"/>
    <property type="match status" value="1"/>
</dbReference>
<dbReference type="AlphaFoldDB" id="A0AAX1NCX2"/>
<accession>A0AAX1NCX2</accession>
<feature type="chain" id="PRO_5043443874" evidence="1">
    <location>
        <begin position="20"/>
        <end position="90"/>
    </location>
</feature>
<evidence type="ECO:0000313" key="3">
    <source>
        <dbReference type="Proteomes" id="UP000678679"/>
    </source>
</evidence>
<protein>
    <submittedName>
        <fullName evidence="2">Uncharacterized protein</fullName>
    </submittedName>
</protein>
<proteinExistence type="predicted"/>
<name>A0AAX1NCX2_9BACT</name>
<keyword evidence="1" id="KW-0732">Signal</keyword>
<gene>
    <name evidence="2" type="ORF">KMW28_23555</name>
</gene>
<evidence type="ECO:0000313" key="2">
    <source>
        <dbReference type="EMBL" id="QWG05399.1"/>
    </source>
</evidence>
<organism evidence="2 3">
    <name type="scientific">Flammeovirga yaeyamensis</name>
    <dbReference type="NCBI Taxonomy" id="367791"/>
    <lineage>
        <taxon>Bacteria</taxon>
        <taxon>Pseudomonadati</taxon>
        <taxon>Bacteroidota</taxon>
        <taxon>Cytophagia</taxon>
        <taxon>Cytophagales</taxon>
        <taxon>Flammeovirgaceae</taxon>
        <taxon>Flammeovirga</taxon>
    </lineage>
</organism>
<dbReference type="KEGG" id="fya:KMW28_23555"/>
<evidence type="ECO:0000256" key="1">
    <source>
        <dbReference type="SAM" id="SignalP"/>
    </source>
</evidence>